<evidence type="ECO:0000313" key="3">
    <source>
        <dbReference type="EMBL" id="HEW46045.1"/>
    </source>
</evidence>
<name>A0A7C2ZKH4_9AQUI</name>
<sequence length="371" mass="42415">MKLVDITPYFHSKSGGIKRYLLEKAKFLRDKDIEHVIIIPGKRRREYYIESSKVYELPSFPLPLTGGYRFFSSLSEIKNILKEESPDVVELGGTYQPIPFLKSESYLLSVFYHSDVRTDLSLLPAPDKLKKKLLEHTIKKRLSKADLIITPSKRQEEFLRSFGLERVITINLGVDTNIFNPNKRNPYFEKALGVERDKFKIVYVGRLSPEKNVGLLLEVFQHLDPTLFHLVMVGDGPLRKRIEKLSQKLPNLTYLGYIDNEKELAQIYASCDIFLSASLGETYGLSFLEAQACGCLLVAFDMDIETQPFKEFLAKEKSPDALYDAIVKACHSLSLSMRERISNYIAENFSWEATFEKLINLYAGTLAVVTS</sequence>
<dbReference type="SUPFAM" id="SSF53756">
    <property type="entry name" value="UDP-Glycosyltransferase/glycogen phosphorylase"/>
    <property type="match status" value="1"/>
</dbReference>
<proteinExistence type="predicted"/>
<dbReference type="PANTHER" id="PTHR45947">
    <property type="entry name" value="SULFOQUINOVOSYL TRANSFERASE SQD2"/>
    <property type="match status" value="1"/>
</dbReference>
<dbReference type="EMBL" id="DSFP01000041">
    <property type="protein sequence ID" value="HEW46045.1"/>
    <property type="molecule type" value="Genomic_DNA"/>
</dbReference>
<evidence type="ECO:0000259" key="1">
    <source>
        <dbReference type="Pfam" id="PF00534"/>
    </source>
</evidence>
<protein>
    <submittedName>
        <fullName evidence="3">Glycosyltransferase</fullName>
    </submittedName>
</protein>
<dbReference type="Pfam" id="PF13439">
    <property type="entry name" value="Glyco_transf_4"/>
    <property type="match status" value="1"/>
</dbReference>
<dbReference type="Pfam" id="PF00534">
    <property type="entry name" value="Glycos_transf_1"/>
    <property type="match status" value="1"/>
</dbReference>
<dbReference type="AlphaFoldDB" id="A0A7C2ZKH4"/>
<reference evidence="3" key="1">
    <citation type="journal article" date="2020" name="mSystems">
        <title>Genome- and Community-Level Interaction Insights into Carbon Utilization and Element Cycling Functions of Hydrothermarchaeota in Hydrothermal Sediment.</title>
        <authorList>
            <person name="Zhou Z."/>
            <person name="Liu Y."/>
            <person name="Xu W."/>
            <person name="Pan J."/>
            <person name="Luo Z.H."/>
            <person name="Li M."/>
        </authorList>
    </citation>
    <scope>NUCLEOTIDE SEQUENCE [LARGE SCALE GENOMIC DNA]</scope>
    <source>
        <strain evidence="3">SpSt-132</strain>
    </source>
</reference>
<dbReference type="GO" id="GO:0016757">
    <property type="term" value="F:glycosyltransferase activity"/>
    <property type="evidence" value="ECO:0007669"/>
    <property type="project" value="InterPro"/>
</dbReference>
<organism evidence="3">
    <name type="scientific">Hydrogenobacter sp</name>
    <dbReference type="NCBI Taxonomy" id="2152829"/>
    <lineage>
        <taxon>Bacteria</taxon>
        <taxon>Pseudomonadati</taxon>
        <taxon>Aquificota</taxon>
        <taxon>Aquificia</taxon>
        <taxon>Aquificales</taxon>
        <taxon>Aquificaceae</taxon>
        <taxon>Hydrogenobacter</taxon>
    </lineage>
</organism>
<dbReference type="Gene3D" id="3.40.50.2000">
    <property type="entry name" value="Glycogen Phosphorylase B"/>
    <property type="match status" value="2"/>
</dbReference>
<accession>A0A7C2ZKH4</accession>
<dbReference type="InterPro" id="IPR001296">
    <property type="entry name" value="Glyco_trans_1"/>
</dbReference>
<dbReference type="PANTHER" id="PTHR45947:SF3">
    <property type="entry name" value="SULFOQUINOVOSYL TRANSFERASE SQD2"/>
    <property type="match status" value="1"/>
</dbReference>
<keyword evidence="3" id="KW-0808">Transferase</keyword>
<dbReference type="InterPro" id="IPR050194">
    <property type="entry name" value="Glycosyltransferase_grp1"/>
</dbReference>
<feature type="domain" description="Glycosyl transferase family 1" evidence="1">
    <location>
        <begin position="190"/>
        <end position="345"/>
    </location>
</feature>
<feature type="domain" description="Glycosyltransferase subfamily 4-like N-terminal" evidence="2">
    <location>
        <begin position="15"/>
        <end position="177"/>
    </location>
</feature>
<evidence type="ECO:0000259" key="2">
    <source>
        <dbReference type="Pfam" id="PF13439"/>
    </source>
</evidence>
<comment type="caution">
    <text evidence="3">The sequence shown here is derived from an EMBL/GenBank/DDBJ whole genome shotgun (WGS) entry which is preliminary data.</text>
</comment>
<gene>
    <name evidence="3" type="ORF">ENO47_05160</name>
</gene>
<dbReference type="InterPro" id="IPR028098">
    <property type="entry name" value="Glyco_trans_4-like_N"/>
</dbReference>